<evidence type="ECO:0000259" key="1">
    <source>
        <dbReference type="Pfam" id="PF06283"/>
    </source>
</evidence>
<name>A0A382JVJ6_9ZZZZ</name>
<evidence type="ECO:0000313" key="2">
    <source>
        <dbReference type="EMBL" id="SVC16140.1"/>
    </source>
</evidence>
<feature type="domain" description="ThuA-like" evidence="1">
    <location>
        <begin position="94"/>
        <end position="291"/>
    </location>
</feature>
<proteinExistence type="predicted"/>
<protein>
    <recommendedName>
        <fullName evidence="1">ThuA-like domain-containing protein</fullName>
    </recommendedName>
</protein>
<dbReference type="Gene3D" id="3.40.50.880">
    <property type="match status" value="1"/>
</dbReference>
<sequence>MKYLYIILVLIFGLHPTASASDQWLSLKGKEGIGSGQHIVFVTGEEYYRSEEGMSMFAKILSQRYGYDCTVLFAIDKTTGIINPNISTYIPGLKALDKADLMVIFARFRELPDADMKHIVDYVNAGKPVVGIRNATHAFRYVKNKQSPYTDWTFNSGKWRGGFGQQILGDTWVSHYGKFLHEATLAHANAKHRSHPVMQGVPDKIFCRTDVNGVNKLTPNEIVLFHGQVLSGLNRDDPPVTDNRKDTRMPLAWFKTYTAPSGKQGRSFCTTAGSSTDWLEEGLRRLMVNAMLSLTGHDKEIPARTNVDYVDLYSPVAFGQRENDEWNKLQLRPNSFGLKPKNN</sequence>
<dbReference type="InterPro" id="IPR029010">
    <property type="entry name" value="ThuA-like"/>
</dbReference>
<dbReference type="EMBL" id="UINC01076713">
    <property type="protein sequence ID" value="SVC16140.1"/>
    <property type="molecule type" value="Genomic_DNA"/>
</dbReference>
<reference evidence="2" key="1">
    <citation type="submission" date="2018-05" db="EMBL/GenBank/DDBJ databases">
        <authorList>
            <person name="Lanie J.A."/>
            <person name="Ng W.-L."/>
            <person name="Kazmierczak K.M."/>
            <person name="Andrzejewski T.M."/>
            <person name="Davidsen T.M."/>
            <person name="Wayne K.J."/>
            <person name="Tettelin H."/>
            <person name="Glass J.I."/>
            <person name="Rusch D."/>
            <person name="Podicherti R."/>
            <person name="Tsui H.-C.T."/>
            <person name="Winkler M.E."/>
        </authorList>
    </citation>
    <scope>NUCLEOTIDE SEQUENCE</scope>
</reference>
<dbReference type="AlphaFoldDB" id="A0A382JVJ6"/>
<dbReference type="InterPro" id="IPR029062">
    <property type="entry name" value="Class_I_gatase-like"/>
</dbReference>
<dbReference type="Pfam" id="PF06283">
    <property type="entry name" value="ThuA"/>
    <property type="match status" value="1"/>
</dbReference>
<gene>
    <name evidence="2" type="ORF">METZ01_LOCUS268994</name>
</gene>
<accession>A0A382JVJ6</accession>
<organism evidence="2">
    <name type="scientific">marine metagenome</name>
    <dbReference type="NCBI Taxonomy" id="408172"/>
    <lineage>
        <taxon>unclassified sequences</taxon>
        <taxon>metagenomes</taxon>
        <taxon>ecological metagenomes</taxon>
    </lineage>
</organism>
<dbReference type="SUPFAM" id="SSF52317">
    <property type="entry name" value="Class I glutamine amidotransferase-like"/>
    <property type="match status" value="1"/>
</dbReference>